<sequence length="370" mass="39043">MKTKISYLTLSILALLMSFNGCSNGDDTEDVDKQPKSVFLKLGKSGSSLRSVGTPVGDGDDVVLQSGNLYFVNSSGAILKHYTLTTTAASATNINITDAESGALITNLPGNTFAVYVVGNTSGLPSSGNISAVKEYLLQVASQDDIEDVNLYGTNTLTPPVLPNTFYTSEIDLNPTVARVELTDITASGVITSFKVDGIFIDNYYKQAVVDGNVDVADFVENGAFAAPFADESAEYPAGLKPAIYDFYDPALTAVSKVAKPVIGTIWAYNLFASSTGSTVPRIIIRLSDIQTNDLSIYTSPQFVTIRGFKAVSGGASLTSIKSGEIYNIAAGALTFKETDLSSIPNLSPIDVEVTVSLATWSVVGVTPEL</sequence>
<keyword evidence="1" id="KW-0732">Signal</keyword>
<feature type="signal peptide" evidence="1">
    <location>
        <begin position="1"/>
        <end position="25"/>
    </location>
</feature>
<name>A0A4Y9IMG5_9BACT</name>
<comment type="caution">
    <text evidence="2">The sequence shown here is derived from an EMBL/GenBank/DDBJ whole genome shotgun (WGS) entry which is preliminary data.</text>
</comment>
<dbReference type="AlphaFoldDB" id="A0A4Y9IMG5"/>
<evidence type="ECO:0008006" key="4">
    <source>
        <dbReference type="Google" id="ProtNLM"/>
    </source>
</evidence>
<dbReference type="Proteomes" id="UP000298285">
    <property type="component" value="Unassembled WGS sequence"/>
</dbReference>
<proteinExistence type="predicted"/>
<dbReference type="OrthoDB" id="1046276at2"/>
<evidence type="ECO:0000313" key="2">
    <source>
        <dbReference type="EMBL" id="TFU88915.1"/>
    </source>
</evidence>
<evidence type="ECO:0000313" key="3">
    <source>
        <dbReference type="Proteomes" id="UP000298285"/>
    </source>
</evidence>
<protein>
    <recommendedName>
        <fullName evidence="4">Major fimbrial subunit protein N-terminal domain-containing protein</fullName>
    </recommendedName>
</protein>
<evidence type="ECO:0000256" key="1">
    <source>
        <dbReference type="SAM" id="SignalP"/>
    </source>
</evidence>
<gene>
    <name evidence="2" type="ORF">E4T88_13700</name>
</gene>
<accession>A0A4Y9IMG5</accession>
<dbReference type="EMBL" id="SPPK01000004">
    <property type="protein sequence ID" value="TFU88915.1"/>
    <property type="molecule type" value="Genomic_DNA"/>
</dbReference>
<feature type="chain" id="PRO_5021213635" description="Major fimbrial subunit protein N-terminal domain-containing protein" evidence="1">
    <location>
        <begin position="26"/>
        <end position="370"/>
    </location>
</feature>
<dbReference type="RefSeq" id="WP_135106359.1">
    <property type="nucleotide sequence ID" value="NZ_JADGKW010000004.1"/>
</dbReference>
<reference evidence="2 3" key="1">
    <citation type="submission" date="2019-03" db="EMBL/GenBank/DDBJ databases">
        <title>Diversity of the mouse oral microbiome.</title>
        <authorList>
            <person name="Joseph S."/>
            <person name="Aduse-Opoku J."/>
            <person name="Curtis M."/>
            <person name="Wade W."/>
            <person name="Hashim A."/>
        </authorList>
    </citation>
    <scope>NUCLEOTIDE SEQUENCE [LARGE SCALE GENOMIC DNA]</scope>
    <source>
        <strain evidence="2 3">P11</strain>
    </source>
</reference>
<organism evidence="2 3">
    <name type="scientific">Dysgonomonas mossii</name>
    <dbReference type="NCBI Taxonomy" id="163665"/>
    <lineage>
        <taxon>Bacteria</taxon>
        <taxon>Pseudomonadati</taxon>
        <taxon>Bacteroidota</taxon>
        <taxon>Bacteroidia</taxon>
        <taxon>Bacteroidales</taxon>
        <taxon>Dysgonomonadaceae</taxon>
        <taxon>Dysgonomonas</taxon>
    </lineage>
</organism>